<dbReference type="CDD" id="cd21207">
    <property type="entry name" value="CH_dMP20-like"/>
    <property type="match status" value="1"/>
</dbReference>
<evidence type="ECO:0000313" key="8">
    <source>
        <dbReference type="Proteomes" id="UP000695022"/>
    </source>
</evidence>
<feature type="domain" description="Calponin-homology (CH)" evidence="7">
    <location>
        <begin position="24"/>
        <end position="128"/>
    </location>
</feature>
<gene>
    <name evidence="9" type="primary">LOC106815701</name>
</gene>
<organism evidence="8 9">
    <name type="scientific">Priapulus caudatus</name>
    <name type="common">Priapulid worm</name>
    <dbReference type="NCBI Taxonomy" id="37621"/>
    <lineage>
        <taxon>Eukaryota</taxon>
        <taxon>Metazoa</taxon>
        <taxon>Ecdysozoa</taxon>
        <taxon>Scalidophora</taxon>
        <taxon>Priapulida</taxon>
        <taxon>Priapulimorpha</taxon>
        <taxon>Priapulimorphida</taxon>
        <taxon>Priapulidae</taxon>
        <taxon>Priapulus</taxon>
    </lineage>
</organism>
<dbReference type="InterPro" id="IPR003096">
    <property type="entry name" value="SM22_calponin"/>
</dbReference>
<evidence type="ECO:0000259" key="7">
    <source>
        <dbReference type="PROSITE" id="PS50021"/>
    </source>
</evidence>
<dbReference type="GeneID" id="106815701"/>
<comment type="similarity">
    <text evidence="1">Belongs to the calponin family.</text>
</comment>
<reference evidence="9" key="1">
    <citation type="submission" date="2025-08" db="UniProtKB">
        <authorList>
            <consortium name="RefSeq"/>
        </authorList>
    </citation>
    <scope>IDENTIFICATION</scope>
</reference>
<evidence type="ECO:0000256" key="3">
    <source>
        <dbReference type="ARBA" id="ARBA00022860"/>
    </source>
</evidence>
<keyword evidence="2" id="KW-0677">Repeat</keyword>
<sequence length="185" mass="20298">MANRGQAFGMSAKVAAKIAGKRDMEKEAEAAEWISTIIGEPVQGSFEDWARNGVVLCKLMNKLLPGSVKKITESGGDFKMMENITNFQTAAKKYGVPEIDCFQTVDLWEKRNIAQVQQCIFAVGRQGQTKPGYNFPIIGPKMSEENKREFTAEQLRAGEGHVGLQAGQNKGATQAGQNFGAQRHM</sequence>
<dbReference type="InterPro" id="IPR000557">
    <property type="entry name" value="Calponin_repeat"/>
</dbReference>
<evidence type="ECO:0000256" key="1">
    <source>
        <dbReference type="ARBA" id="ARBA00009631"/>
    </source>
</evidence>
<evidence type="ECO:0000256" key="2">
    <source>
        <dbReference type="ARBA" id="ARBA00022737"/>
    </source>
</evidence>
<evidence type="ECO:0000313" key="9">
    <source>
        <dbReference type="RefSeq" id="XP_014675687.1"/>
    </source>
</evidence>
<dbReference type="Pfam" id="PF00307">
    <property type="entry name" value="CH"/>
    <property type="match status" value="1"/>
</dbReference>
<comment type="function">
    <text evidence="5">Thin filament-associated protein that is implicated in the regulation and modulation of smooth muscle contraction. It is capable of binding to actin, calmodulin and tropomyosin. The interaction of calponin with actin inhibits the actomyosin Mg-ATPase activity.</text>
</comment>
<dbReference type="SMART" id="SM00033">
    <property type="entry name" value="CH"/>
    <property type="match status" value="1"/>
</dbReference>
<evidence type="ECO:0000256" key="5">
    <source>
        <dbReference type="ARBA" id="ARBA00025109"/>
    </source>
</evidence>
<dbReference type="InterPro" id="IPR050606">
    <property type="entry name" value="Calponin-like"/>
</dbReference>
<dbReference type="PANTHER" id="PTHR47385:SF24">
    <property type="entry name" value="MUSCLE-SPECIFIC PROTEIN 20"/>
    <property type="match status" value="1"/>
</dbReference>
<dbReference type="InterPro" id="IPR036872">
    <property type="entry name" value="CH_dom_sf"/>
</dbReference>
<protein>
    <submittedName>
        <fullName evidence="9">Muscle-specific protein 20-like</fullName>
    </submittedName>
</protein>
<dbReference type="Proteomes" id="UP000695022">
    <property type="component" value="Unplaced"/>
</dbReference>
<dbReference type="Pfam" id="PF00402">
    <property type="entry name" value="Calponin"/>
    <property type="match status" value="1"/>
</dbReference>
<proteinExistence type="inferred from homology"/>
<dbReference type="RefSeq" id="XP_014675687.1">
    <property type="nucleotide sequence ID" value="XM_014820201.1"/>
</dbReference>
<dbReference type="PRINTS" id="PR00889">
    <property type="entry name" value="CALPONIN"/>
</dbReference>
<keyword evidence="4" id="KW-0009">Actin-binding</keyword>
<dbReference type="PROSITE" id="PS51122">
    <property type="entry name" value="CALPONIN_2"/>
    <property type="match status" value="1"/>
</dbReference>
<keyword evidence="3" id="KW-0112">Calmodulin-binding</keyword>
<name>A0ABM1EU16_PRICU</name>
<dbReference type="SUPFAM" id="SSF47576">
    <property type="entry name" value="Calponin-homology domain, CH-domain"/>
    <property type="match status" value="1"/>
</dbReference>
<keyword evidence="8" id="KW-1185">Reference proteome</keyword>
<dbReference type="InterPro" id="IPR001997">
    <property type="entry name" value="Calponin/LIMCH1"/>
</dbReference>
<feature type="compositionally biased region" description="Polar residues" evidence="6">
    <location>
        <begin position="166"/>
        <end position="185"/>
    </location>
</feature>
<dbReference type="PANTHER" id="PTHR47385">
    <property type="entry name" value="CALPONIN"/>
    <property type="match status" value="1"/>
</dbReference>
<accession>A0ABM1EU16</accession>
<evidence type="ECO:0000256" key="6">
    <source>
        <dbReference type="SAM" id="MobiDB-lite"/>
    </source>
</evidence>
<dbReference type="PROSITE" id="PS50021">
    <property type="entry name" value="CH"/>
    <property type="match status" value="1"/>
</dbReference>
<feature type="region of interest" description="Disordered" evidence="6">
    <location>
        <begin position="163"/>
        <end position="185"/>
    </location>
</feature>
<dbReference type="Gene3D" id="1.10.418.10">
    <property type="entry name" value="Calponin-like domain"/>
    <property type="match status" value="1"/>
</dbReference>
<dbReference type="PRINTS" id="PR00888">
    <property type="entry name" value="SM22CALPONIN"/>
</dbReference>
<evidence type="ECO:0000256" key="4">
    <source>
        <dbReference type="ARBA" id="ARBA00023203"/>
    </source>
</evidence>
<dbReference type="InterPro" id="IPR001715">
    <property type="entry name" value="CH_dom"/>
</dbReference>